<gene>
    <name evidence="2" type="ORF">TNIN_393861</name>
</gene>
<evidence type="ECO:0000256" key="1">
    <source>
        <dbReference type="SAM" id="MobiDB-lite"/>
    </source>
</evidence>
<comment type="caution">
    <text evidence="2">The sequence shown here is derived from an EMBL/GenBank/DDBJ whole genome shotgun (WGS) entry which is preliminary data.</text>
</comment>
<dbReference type="AlphaFoldDB" id="A0A8X6Y4S0"/>
<evidence type="ECO:0000313" key="2">
    <source>
        <dbReference type="EMBL" id="GFY66040.1"/>
    </source>
</evidence>
<proteinExistence type="predicted"/>
<organism evidence="2 3">
    <name type="scientific">Trichonephila inaurata madagascariensis</name>
    <dbReference type="NCBI Taxonomy" id="2747483"/>
    <lineage>
        <taxon>Eukaryota</taxon>
        <taxon>Metazoa</taxon>
        <taxon>Ecdysozoa</taxon>
        <taxon>Arthropoda</taxon>
        <taxon>Chelicerata</taxon>
        <taxon>Arachnida</taxon>
        <taxon>Araneae</taxon>
        <taxon>Araneomorphae</taxon>
        <taxon>Entelegynae</taxon>
        <taxon>Araneoidea</taxon>
        <taxon>Nephilidae</taxon>
        <taxon>Trichonephila</taxon>
        <taxon>Trichonephila inaurata</taxon>
    </lineage>
</organism>
<keyword evidence="3" id="KW-1185">Reference proteome</keyword>
<name>A0A8X6Y4S0_9ARAC</name>
<protein>
    <submittedName>
        <fullName evidence="2">Uncharacterized protein</fullName>
    </submittedName>
</protein>
<accession>A0A8X6Y4S0</accession>
<dbReference type="Proteomes" id="UP000886998">
    <property type="component" value="Unassembled WGS sequence"/>
</dbReference>
<feature type="region of interest" description="Disordered" evidence="1">
    <location>
        <begin position="131"/>
        <end position="151"/>
    </location>
</feature>
<dbReference type="EMBL" id="BMAV01015810">
    <property type="protein sequence ID" value="GFY66040.1"/>
    <property type="molecule type" value="Genomic_DNA"/>
</dbReference>
<reference evidence="2" key="1">
    <citation type="submission" date="2020-08" db="EMBL/GenBank/DDBJ databases">
        <title>Multicomponent nature underlies the extraordinary mechanical properties of spider dragline silk.</title>
        <authorList>
            <person name="Kono N."/>
            <person name="Nakamura H."/>
            <person name="Mori M."/>
            <person name="Yoshida Y."/>
            <person name="Ohtoshi R."/>
            <person name="Malay A.D."/>
            <person name="Moran D.A.P."/>
            <person name="Tomita M."/>
            <person name="Numata K."/>
            <person name="Arakawa K."/>
        </authorList>
    </citation>
    <scope>NUCLEOTIDE SEQUENCE</scope>
</reference>
<evidence type="ECO:0000313" key="3">
    <source>
        <dbReference type="Proteomes" id="UP000886998"/>
    </source>
</evidence>
<sequence length="151" mass="16692">MSAVGTVWRKPKYLDSKYLRLAIKHGGRSVVDWVVWLPLGKEICTNNISYFERESTYFALGETLQSGKSDLPVHALLSIAPTLGELLTNVFVFLMSTVTRKYSAGFKEGLRKARNEEPGLLPSSNAICLPTPAGTQLPTKPPLFPKTTHSE</sequence>